<gene>
    <name evidence="1" type="ORF">NPX36_05490</name>
</gene>
<dbReference type="Gene3D" id="2.40.70.10">
    <property type="entry name" value="Acid Proteases"/>
    <property type="match status" value="1"/>
</dbReference>
<keyword evidence="2" id="KW-1185">Reference proteome</keyword>
<dbReference type="InterPro" id="IPR001969">
    <property type="entry name" value="Aspartic_peptidase_AS"/>
</dbReference>
<evidence type="ECO:0000313" key="1">
    <source>
        <dbReference type="EMBL" id="UUV22494.1"/>
    </source>
</evidence>
<accession>A0ABY5NVB4</accession>
<dbReference type="CDD" id="cd05483">
    <property type="entry name" value="retropepsin_like_bacteria"/>
    <property type="match status" value="1"/>
</dbReference>
<reference evidence="1 2" key="1">
    <citation type="submission" date="2022-08" db="EMBL/GenBank/DDBJ databases">
        <title>Myroides zhujiangensis sp. nov., a novel bacterium isolated from sediment in the Pearl River Estuary.</title>
        <authorList>
            <person name="Cui L."/>
        </authorList>
    </citation>
    <scope>NUCLEOTIDE SEQUENCE [LARGE SCALE GENOMIC DNA]</scope>
    <source>
        <strain evidence="1 2">SCSIO 72103</strain>
    </source>
</reference>
<sequence>MNDLVTVLEQQNYFSIPFRIRKSNHLYVQAKINRIKGLFLIDTGASNTCIDSNEKDFFKLLSKAHKAKASGAGSNDMHAEISTNNTIQLGKWKKNGIDLILLDLTHVNFALTQYKLPKVHGIIGSDLLKSTGAIIHYPEQLLFIK</sequence>
<dbReference type="PROSITE" id="PS00141">
    <property type="entry name" value="ASP_PROTEASE"/>
    <property type="match status" value="1"/>
</dbReference>
<dbReference type="Proteomes" id="UP001317001">
    <property type="component" value="Chromosome"/>
</dbReference>
<dbReference type="InterPro" id="IPR034122">
    <property type="entry name" value="Retropepsin-like_bacterial"/>
</dbReference>
<dbReference type="Pfam" id="PF13650">
    <property type="entry name" value="Asp_protease_2"/>
    <property type="match status" value="1"/>
</dbReference>
<dbReference type="EMBL" id="CP102382">
    <property type="protein sequence ID" value="UUV22494.1"/>
    <property type="molecule type" value="Genomic_DNA"/>
</dbReference>
<dbReference type="InterPro" id="IPR021109">
    <property type="entry name" value="Peptidase_aspartic_dom_sf"/>
</dbReference>
<dbReference type="SUPFAM" id="SSF50630">
    <property type="entry name" value="Acid proteases"/>
    <property type="match status" value="1"/>
</dbReference>
<evidence type="ECO:0000313" key="2">
    <source>
        <dbReference type="Proteomes" id="UP001317001"/>
    </source>
</evidence>
<name>A0ABY5NVB4_9FLAO</name>
<proteinExistence type="predicted"/>
<dbReference type="RefSeq" id="WP_257500411.1">
    <property type="nucleotide sequence ID" value="NZ_CP102382.1"/>
</dbReference>
<protein>
    <submittedName>
        <fullName evidence="1">Retroviral-like aspartic protease family protein</fullName>
    </submittedName>
</protein>
<organism evidence="1 2">
    <name type="scientific">Paenimyroides aestuarii</name>
    <dbReference type="NCBI Taxonomy" id="2968490"/>
    <lineage>
        <taxon>Bacteria</taxon>
        <taxon>Pseudomonadati</taxon>
        <taxon>Bacteroidota</taxon>
        <taxon>Flavobacteriia</taxon>
        <taxon>Flavobacteriales</taxon>
        <taxon>Flavobacteriaceae</taxon>
        <taxon>Paenimyroides</taxon>
    </lineage>
</organism>